<gene>
    <name evidence="12" type="ORF">NADFUDRAFT_83938</name>
</gene>
<comment type="subcellular location">
    <subcellularLocation>
        <location evidence="1 10">Mitochondrion inner membrane</location>
    </subcellularLocation>
</comment>
<keyword evidence="6 10" id="KW-0408">Iron</keyword>
<keyword evidence="3 10" id="KW-0349">Heme</keyword>
<evidence type="ECO:0000313" key="13">
    <source>
        <dbReference type="Proteomes" id="UP000095009"/>
    </source>
</evidence>
<evidence type="ECO:0000256" key="1">
    <source>
        <dbReference type="ARBA" id="ARBA00004273"/>
    </source>
</evidence>
<comment type="catalytic activity">
    <reaction evidence="10">
        <text>holo-[cytochrome c] = apo-[cytochrome c] + heme b</text>
        <dbReference type="Rhea" id="RHEA:22648"/>
        <dbReference type="Rhea" id="RHEA-COMP:10725"/>
        <dbReference type="Rhea" id="RHEA-COMP:10726"/>
        <dbReference type="ChEBI" id="CHEBI:29950"/>
        <dbReference type="ChEBI" id="CHEBI:60344"/>
        <dbReference type="ChEBI" id="CHEBI:83739"/>
        <dbReference type="EC" id="4.4.1.17"/>
    </reaction>
</comment>
<evidence type="ECO:0000256" key="11">
    <source>
        <dbReference type="SAM" id="MobiDB-lite"/>
    </source>
</evidence>
<dbReference type="OrthoDB" id="4243at2759"/>
<dbReference type="AlphaFoldDB" id="A0A1E3PF49"/>
<keyword evidence="4 10" id="KW-0479">Metal-binding</keyword>
<evidence type="ECO:0000256" key="4">
    <source>
        <dbReference type="ARBA" id="ARBA00022723"/>
    </source>
</evidence>
<evidence type="ECO:0000256" key="2">
    <source>
        <dbReference type="ARBA" id="ARBA00007255"/>
    </source>
</evidence>
<organism evidence="12 13">
    <name type="scientific">Nadsonia fulvescens var. elongata DSM 6958</name>
    <dbReference type="NCBI Taxonomy" id="857566"/>
    <lineage>
        <taxon>Eukaryota</taxon>
        <taxon>Fungi</taxon>
        <taxon>Dikarya</taxon>
        <taxon>Ascomycota</taxon>
        <taxon>Saccharomycotina</taxon>
        <taxon>Dipodascomycetes</taxon>
        <taxon>Dipodascales</taxon>
        <taxon>Dipodascales incertae sedis</taxon>
        <taxon>Nadsonia</taxon>
    </lineage>
</organism>
<dbReference type="EMBL" id="KV454413">
    <property type="protein sequence ID" value="ODQ63834.1"/>
    <property type="molecule type" value="Genomic_DNA"/>
</dbReference>
<feature type="region of interest" description="Disordered" evidence="11">
    <location>
        <begin position="1"/>
        <end position="21"/>
    </location>
</feature>
<sequence>MSSPISSSTSQAPEGVCPVDHATRDAWVKNSQKSAVEEQPVAVTAPAANASIPLAEGAEQPKCPVDHETRDVWLKSKTPGTVVTGASPGQVIQTSSVDIEECSSDKLDQNVIVAHGENLTGLSRDREISSIPRADGDKNWVYPSQEQFFNAMKRKNWDPNARDMETIVPIHNAVNERAWYEILRWEEGRGGEACGGPTLVSFKGDSKALTPAARWNMLFGAQKPFDRHDWVVNRCGTNVHYVIDFYTGKPNPVIPDMPSFYLDVRPKINTFEGVKMRIGKFLGF</sequence>
<proteinExistence type="inferred from homology"/>
<evidence type="ECO:0000256" key="5">
    <source>
        <dbReference type="ARBA" id="ARBA00022792"/>
    </source>
</evidence>
<dbReference type="GO" id="GO:0005743">
    <property type="term" value="C:mitochondrial inner membrane"/>
    <property type="evidence" value="ECO:0007669"/>
    <property type="project" value="UniProtKB-SubCell"/>
</dbReference>
<evidence type="ECO:0000256" key="7">
    <source>
        <dbReference type="ARBA" id="ARBA00023128"/>
    </source>
</evidence>
<dbReference type="GO" id="GO:0046872">
    <property type="term" value="F:metal ion binding"/>
    <property type="evidence" value="ECO:0007669"/>
    <property type="project" value="UniProtKB-KW"/>
</dbReference>
<dbReference type="PANTHER" id="PTHR12743">
    <property type="entry name" value="CYTOCHROME C1 HEME LYASE"/>
    <property type="match status" value="1"/>
</dbReference>
<dbReference type="GO" id="GO:0004408">
    <property type="term" value="F:holocytochrome-c synthase activity"/>
    <property type="evidence" value="ECO:0007669"/>
    <property type="project" value="UniProtKB-EC"/>
</dbReference>
<dbReference type="Pfam" id="PF01265">
    <property type="entry name" value="Cyto_heme_lyase"/>
    <property type="match status" value="1"/>
</dbReference>
<keyword evidence="9 10" id="KW-0456">Lyase</keyword>
<keyword evidence="8 10" id="KW-0472">Membrane</keyword>
<keyword evidence="13" id="KW-1185">Reference proteome</keyword>
<evidence type="ECO:0000256" key="10">
    <source>
        <dbReference type="RuleBase" id="RU363130"/>
    </source>
</evidence>
<keyword evidence="5 10" id="KW-0999">Mitochondrion inner membrane</keyword>
<comment type="similarity">
    <text evidence="2 10">Belongs to the cytochrome c-type heme lyase family.</text>
</comment>
<dbReference type="PANTHER" id="PTHR12743:SF0">
    <property type="entry name" value="HOLOCYTOCHROME C-TYPE SYNTHASE"/>
    <property type="match status" value="1"/>
</dbReference>
<evidence type="ECO:0000256" key="6">
    <source>
        <dbReference type="ARBA" id="ARBA00023004"/>
    </source>
</evidence>
<dbReference type="EC" id="4.4.1.17" evidence="10"/>
<evidence type="ECO:0000313" key="12">
    <source>
        <dbReference type="EMBL" id="ODQ63834.1"/>
    </source>
</evidence>
<protein>
    <recommendedName>
        <fullName evidence="10">Holocytochrome c-type synthase</fullName>
        <ecNumber evidence="10">4.4.1.17</ecNumber>
    </recommendedName>
</protein>
<dbReference type="PROSITE" id="PS00822">
    <property type="entry name" value="CYTO_HEME_LYASE_2"/>
    <property type="match status" value="1"/>
</dbReference>
<evidence type="ECO:0000256" key="3">
    <source>
        <dbReference type="ARBA" id="ARBA00022617"/>
    </source>
</evidence>
<name>A0A1E3PF49_9ASCO</name>
<evidence type="ECO:0000256" key="9">
    <source>
        <dbReference type="ARBA" id="ARBA00023239"/>
    </source>
</evidence>
<evidence type="ECO:0000256" key="8">
    <source>
        <dbReference type="ARBA" id="ARBA00023136"/>
    </source>
</evidence>
<dbReference type="InterPro" id="IPR000511">
    <property type="entry name" value="Holocyt_c/c1_synthase"/>
</dbReference>
<keyword evidence="7 10" id="KW-0496">Mitochondrion</keyword>
<reference evidence="12 13" key="1">
    <citation type="journal article" date="2016" name="Proc. Natl. Acad. Sci. U.S.A.">
        <title>Comparative genomics of biotechnologically important yeasts.</title>
        <authorList>
            <person name="Riley R."/>
            <person name="Haridas S."/>
            <person name="Wolfe K.H."/>
            <person name="Lopes M.R."/>
            <person name="Hittinger C.T."/>
            <person name="Goeker M."/>
            <person name="Salamov A.A."/>
            <person name="Wisecaver J.H."/>
            <person name="Long T.M."/>
            <person name="Calvey C.H."/>
            <person name="Aerts A.L."/>
            <person name="Barry K.W."/>
            <person name="Choi C."/>
            <person name="Clum A."/>
            <person name="Coughlan A.Y."/>
            <person name="Deshpande S."/>
            <person name="Douglass A.P."/>
            <person name="Hanson S.J."/>
            <person name="Klenk H.-P."/>
            <person name="LaButti K.M."/>
            <person name="Lapidus A."/>
            <person name="Lindquist E.A."/>
            <person name="Lipzen A.M."/>
            <person name="Meier-Kolthoff J.P."/>
            <person name="Ohm R.A."/>
            <person name="Otillar R.P."/>
            <person name="Pangilinan J.L."/>
            <person name="Peng Y."/>
            <person name="Rokas A."/>
            <person name="Rosa C.A."/>
            <person name="Scheuner C."/>
            <person name="Sibirny A.A."/>
            <person name="Slot J.C."/>
            <person name="Stielow J.B."/>
            <person name="Sun H."/>
            <person name="Kurtzman C.P."/>
            <person name="Blackwell M."/>
            <person name="Grigoriev I.V."/>
            <person name="Jeffries T.W."/>
        </authorList>
    </citation>
    <scope>NUCLEOTIDE SEQUENCE [LARGE SCALE GENOMIC DNA]</scope>
    <source>
        <strain evidence="12 13">DSM 6958</strain>
    </source>
</reference>
<feature type="compositionally biased region" description="Low complexity" evidence="11">
    <location>
        <begin position="1"/>
        <end position="10"/>
    </location>
</feature>
<dbReference type="Proteomes" id="UP000095009">
    <property type="component" value="Unassembled WGS sequence"/>
</dbReference>
<comment type="function">
    <text evidence="10">Lyase that catalyzes the covalent linking of the heme group to the cytochrome C apoprotein to produce the mature functional cytochrome.</text>
</comment>
<accession>A0A1E3PF49</accession>
<dbReference type="STRING" id="857566.A0A1E3PF49"/>